<organism evidence="1 2">
    <name type="scientific">Zizania palustris</name>
    <name type="common">Northern wild rice</name>
    <dbReference type="NCBI Taxonomy" id="103762"/>
    <lineage>
        <taxon>Eukaryota</taxon>
        <taxon>Viridiplantae</taxon>
        <taxon>Streptophyta</taxon>
        <taxon>Embryophyta</taxon>
        <taxon>Tracheophyta</taxon>
        <taxon>Spermatophyta</taxon>
        <taxon>Magnoliopsida</taxon>
        <taxon>Liliopsida</taxon>
        <taxon>Poales</taxon>
        <taxon>Poaceae</taxon>
        <taxon>BOP clade</taxon>
        <taxon>Oryzoideae</taxon>
        <taxon>Oryzeae</taxon>
        <taxon>Zizaniinae</taxon>
        <taxon>Zizania</taxon>
    </lineage>
</organism>
<comment type="caution">
    <text evidence="1">The sequence shown here is derived from an EMBL/GenBank/DDBJ whole genome shotgun (WGS) entry which is preliminary data.</text>
</comment>
<gene>
    <name evidence="1" type="ORF">GUJ93_ZPchr0013g34166</name>
</gene>
<dbReference type="Proteomes" id="UP000729402">
    <property type="component" value="Unassembled WGS sequence"/>
</dbReference>
<dbReference type="PANTHER" id="PTHR31696:SF64">
    <property type="entry name" value="OS03G0733266 PROTEIN"/>
    <property type="match status" value="1"/>
</dbReference>
<evidence type="ECO:0000313" key="2">
    <source>
        <dbReference type="Proteomes" id="UP000729402"/>
    </source>
</evidence>
<evidence type="ECO:0000313" key="1">
    <source>
        <dbReference type="EMBL" id="KAG8098050.1"/>
    </source>
</evidence>
<name>A0A8J6C090_ZIZPA</name>
<keyword evidence="2" id="KW-1185">Reference proteome</keyword>
<dbReference type="GO" id="GO:0010274">
    <property type="term" value="P:hydrotropism"/>
    <property type="evidence" value="ECO:0007669"/>
    <property type="project" value="InterPro"/>
</dbReference>
<dbReference type="AlphaFoldDB" id="A0A8J6C090"/>
<reference evidence="1" key="1">
    <citation type="journal article" date="2021" name="bioRxiv">
        <title>Whole Genome Assembly and Annotation of Northern Wild Rice, Zizania palustris L., Supports a Whole Genome Duplication in the Zizania Genus.</title>
        <authorList>
            <person name="Haas M."/>
            <person name="Kono T."/>
            <person name="Macchietto M."/>
            <person name="Millas R."/>
            <person name="McGilp L."/>
            <person name="Shao M."/>
            <person name="Duquette J."/>
            <person name="Hirsch C.N."/>
            <person name="Kimball J."/>
        </authorList>
    </citation>
    <scope>NUCLEOTIDE SEQUENCE</scope>
    <source>
        <tissue evidence="1">Fresh leaf tissue</tissue>
    </source>
</reference>
<dbReference type="OrthoDB" id="337038at2759"/>
<dbReference type="Pfam" id="PF04759">
    <property type="entry name" value="DUF617"/>
    <property type="match status" value="1"/>
</dbReference>
<protein>
    <submittedName>
        <fullName evidence="1">Uncharacterized protein</fullName>
    </submittedName>
</protein>
<dbReference type="PANTHER" id="PTHR31696">
    <property type="entry name" value="PROTEIN MIZU-KUSSEI 1"/>
    <property type="match status" value="1"/>
</dbReference>
<accession>A0A8J6C090</accession>
<dbReference type="InterPro" id="IPR006460">
    <property type="entry name" value="MIZ1-like_pln"/>
</dbReference>
<sequence length="243" mass="25878">MPPAVVPAEDGGRGGGEEEEISVAARQSCHVAWLAWWEQVRCVVVAATLLPCHGALGLGFCRPAPAAAAVVRGTLFLPYTADRRVRLFLHEHSAAAAASSVEPSGGQSPELILVLDLPAGLGGADIAAAGRIVFECQRRWSDGGTGGGPLLESPKWLVYCNGRRVGFAARREKPSDAEGWVLKKMWAVTAGAGRLPGGGVQYLRGRFERIVASSDAESFHLVEPIRWLGFIGDGDLSIFFHRI</sequence>
<proteinExistence type="predicted"/>
<dbReference type="EMBL" id="JAAALK010000079">
    <property type="protein sequence ID" value="KAG8098050.1"/>
    <property type="molecule type" value="Genomic_DNA"/>
</dbReference>
<reference evidence="1" key="2">
    <citation type="submission" date="2021-02" db="EMBL/GenBank/DDBJ databases">
        <authorList>
            <person name="Kimball J.A."/>
            <person name="Haas M.W."/>
            <person name="Macchietto M."/>
            <person name="Kono T."/>
            <person name="Duquette J."/>
            <person name="Shao M."/>
        </authorList>
    </citation>
    <scope>NUCLEOTIDE SEQUENCE</scope>
    <source>
        <tissue evidence="1">Fresh leaf tissue</tissue>
    </source>
</reference>